<proteinExistence type="predicted"/>
<accession>A0A1R3WIL3</accession>
<name>A0A1R3WIL3_9RHOB</name>
<dbReference type="STRING" id="515897.SAMN05421849_0665"/>
<dbReference type="Pfam" id="PF07811">
    <property type="entry name" value="TadE"/>
    <property type="match status" value="1"/>
</dbReference>
<organism evidence="3 4">
    <name type="scientific">Pontibaca methylaminivorans</name>
    <dbReference type="NCBI Taxonomy" id="515897"/>
    <lineage>
        <taxon>Bacteria</taxon>
        <taxon>Pseudomonadati</taxon>
        <taxon>Pseudomonadota</taxon>
        <taxon>Alphaproteobacteria</taxon>
        <taxon>Rhodobacterales</taxon>
        <taxon>Roseobacteraceae</taxon>
        <taxon>Pontibaca</taxon>
    </lineage>
</organism>
<gene>
    <name evidence="3" type="ORF">SAMN05421849_0665</name>
</gene>
<evidence type="ECO:0000259" key="2">
    <source>
        <dbReference type="Pfam" id="PF07811"/>
    </source>
</evidence>
<keyword evidence="4" id="KW-1185">Reference proteome</keyword>
<sequence>MRGEAVPPAILPGQSPARRGRGFLAAFLRDDSGNPTLEFTIVFPVIMAMLLAGAELGMIGLRHSTLERALDLTVRDIRLGTGQVMQHDEVKTAICRRAPFIDNCDHSLRLEMVQLDPRNWSGITARPDCIDQSRPVSPVRNFRNRTQPNDMMILRACARITPVFPSTGLGRGVTKDGAGKFSLVAISAFVQEPE</sequence>
<dbReference type="EMBL" id="FTPS01000001">
    <property type="protein sequence ID" value="SIT77094.1"/>
    <property type="molecule type" value="Genomic_DNA"/>
</dbReference>
<evidence type="ECO:0000313" key="3">
    <source>
        <dbReference type="EMBL" id="SIT77094.1"/>
    </source>
</evidence>
<dbReference type="AlphaFoldDB" id="A0A1R3WIL3"/>
<keyword evidence="1" id="KW-1133">Transmembrane helix</keyword>
<keyword evidence="1" id="KW-0812">Transmembrane</keyword>
<dbReference type="RefSeq" id="WP_083946016.1">
    <property type="nucleotide sequence ID" value="NZ_FTPS01000001.1"/>
</dbReference>
<feature type="transmembrane region" description="Helical" evidence="1">
    <location>
        <begin position="41"/>
        <end position="61"/>
    </location>
</feature>
<dbReference type="OrthoDB" id="7907064at2"/>
<dbReference type="Proteomes" id="UP000192455">
    <property type="component" value="Unassembled WGS sequence"/>
</dbReference>
<feature type="domain" description="TadE-like" evidence="2">
    <location>
        <begin position="36"/>
        <end position="71"/>
    </location>
</feature>
<reference evidence="3 4" key="1">
    <citation type="submission" date="2017-01" db="EMBL/GenBank/DDBJ databases">
        <authorList>
            <person name="Mah S.A."/>
            <person name="Swanson W.J."/>
            <person name="Moy G.W."/>
            <person name="Vacquier V.D."/>
        </authorList>
    </citation>
    <scope>NUCLEOTIDE SEQUENCE [LARGE SCALE GENOMIC DNA]</scope>
    <source>
        <strain evidence="3 4">DSM 21219</strain>
    </source>
</reference>
<keyword evidence="1" id="KW-0472">Membrane</keyword>
<protein>
    <submittedName>
        <fullName evidence="3">TadE-like protein</fullName>
    </submittedName>
</protein>
<evidence type="ECO:0000256" key="1">
    <source>
        <dbReference type="SAM" id="Phobius"/>
    </source>
</evidence>
<evidence type="ECO:0000313" key="4">
    <source>
        <dbReference type="Proteomes" id="UP000192455"/>
    </source>
</evidence>
<dbReference type="InterPro" id="IPR012495">
    <property type="entry name" value="TadE-like_dom"/>
</dbReference>